<protein>
    <submittedName>
        <fullName evidence="1">Uncharacterized protein</fullName>
    </submittedName>
</protein>
<name>A0A699XJT6_TANCI</name>
<sequence>RRIDGFVTAQVHQLIGGVEQANAHTVGSAGGAQQFLVQIIEATALTRDETHVDGVVLRGTAGAVDQQLNRRGGFQFVVGEA</sequence>
<organism evidence="1">
    <name type="scientific">Tanacetum cinerariifolium</name>
    <name type="common">Dalmatian daisy</name>
    <name type="synonym">Chrysanthemum cinerariifolium</name>
    <dbReference type="NCBI Taxonomy" id="118510"/>
    <lineage>
        <taxon>Eukaryota</taxon>
        <taxon>Viridiplantae</taxon>
        <taxon>Streptophyta</taxon>
        <taxon>Embryophyta</taxon>
        <taxon>Tracheophyta</taxon>
        <taxon>Spermatophyta</taxon>
        <taxon>Magnoliopsida</taxon>
        <taxon>eudicotyledons</taxon>
        <taxon>Gunneridae</taxon>
        <taxon>Pentapetalae</taxon>
        <taxon>asterids</taxon>
        <taxon>campanulids</taxon>
        <taxon>Asterales</taxon>
        <taxon>Asteraceae</taxon>
        <taxon>Asteroideae</taxon>
        <taxon>Anthemideae</taxon>
        <taxon>Anthemidinae</taxon>
        <taxon>Tanacetum</taxon>
    </lineage>
</organism>
<accession>A0A699XJT6</accession>
<evidence type="ECO:0000313" key="1">
    <source>
        <dbReference type="EMBL" id="GFD60059.1"/>
    </source>
</evidence>
<comment type="caution">
    <text evidence="1">The sequence shown here is derived from an EMBL/GenBank/DDBJ whole genome shotgun (WGS) entry which is preliminary data.</text>
</comment>
<reference evidence="1" key="1">
    <citation type="journal article" date="2019" name="Sci. Rep.">
        <title>Draft genome of Tanacetum cinerariifolium, the natural source of mosquito coil.</title>
        <authorList>
            <person name="Yamashiro T."/>
            <person name="Shiraishi A."/>
            <person name="Satake H."/>
            <person name="Nakayama K."/>
        </authorList>
    </citation>
    <scope>NUCLEOTIDE SEQUENCE</scope>
</reference>
<dbReference type="EMBL" id="BKCJ011872954">
    <property type="protein sequence ID" value="GFD60059.1"/>
    <property type="molecule type" value="Genomic_DNA"/>
</dbReference>
<gene>
    <name evidence="1" type="ORF">Tci_932028</name>
</gene>
<dbReference type="AlphaFoldDB" id="A0A699XJT6"/>
<feature type="non-terminal residue" evidence="1">
    <location>
        <position position="81"/>
    </location>
</feature>
<feature type="non-terminal residue" evidence="1">
    <location>
        <position position="1"/>
    </location>
</feature>
<proteinExistence type="predicted"/>